<organism evidence="5 6">
    <name type="scientific">Exidia glandulosa HHB12029</name>
    <dbReference type="NCBI Taxonomy" id="1314781"/>
    <lineage>
        <taxon>Eukaryota</taxon>
        <taxon>Fungi</taxon>
        <taxon>Dikarya</taxon>
        <taxon>Basidiomycota</taxon>
        <taxon>Agaricomycotina</taxon>
        <taxon>Agaricomycetes</taxon>
        <taxon>Auriculariales</taxon>
        <taxon>Exidiaceae</taxon>
        <taxon>Exidia</taxon>
    </lineage>
</organism>
<dbReference type="InterPro" id="IPR006330">
    <property type="entry name" value="Ado/ade_deaminase"/>
</dbReference>
<dbReference type="Gene3D" id="3.20.20.140">
    <property type="entry name" value="Metal-dependent hydrolases"/>
    <property type="match status" value="1"/>
</dbReference>
<accession>A0A166AAV5</accession>
<evidence type="ECO:0000256" key="3">
    <source>
        <dbReference type="ARBA" id="ARBA00022801"/>
    </source>
</evidence>
<dbReference type="InParanoid" id="A0A166AAV5"/>
<evidence type="ECO:0000313" key="6">
    <source>
        <dbReference type="Proteomes" id="UP000077266"/>
    </source>
</evidence>
<keyword evidence="3 5" id="KW-0378">Hydrolase</keyword>
<dbReference type="Pfam" id="PF00962">
    <property type="entry name" value="A_deaminase"/>
    <property type="match status" value="1"/>
</dbReference>
<proteinExistence type="predicted"/>
<dbReference type="GO" id="GO:0046103">
    <property type="term" value="P:inosine biosynthetic process"/>
    <property type="evidence" value="ECO:0007669"/>
    <property type="project" value="TreeGrafter"/>
</dbReference>
<dbReference type="OrthoDB" id="7202371at2759"/>
<keyword evidence="2" id="KW-0479">Metal-binding</keyword>
<dbReference type="GO" id="GO:0006154">
    <property type="term" value="P:adenosine catabolic process"/>
    <property type="evidence" value="ECO:0007669"/>
    <property type="project" value="TreeGrafter"/>
</dbReference>
<evidence type="ECO:0000256" key="2">
    <source>
        <dbReference type="ARBA" id="ARBA00022723"/>
    </source>
</evidence>
<dbReference type="EMBL" id="KV426054">
    <property type="protein sequence ID" value="KZV90219.1"/>
    <property type="molecule type" value="Genomic_DNA"/>
</dbReference>
<feature type="domain" description="Adenosine deaminase" evidence="4">
    <location>
        <begin position="229"/>
        <end position="540"/>
    </location>
</feature>
<comment type="cofactor">
    <cofactor evidence="1">
        <name>Zn(2+)</name>
        <dbReference type="ChEBI" id="CHEBI:29105"/>
    </cofactor>
</comment>
<dbReference type="GO" id="GO:0046872">
    <property type="term" value="F:metal ion binding"/>
    <property type="evidence" value="ECO:0007669"/>
    <property type="project" value="UniProtKB-KW"/>
</dbReference>
<dbReference type="InterPro" id="IPR032466">
    <property type="entry name" value="Metal_Hydrolase"/>
</dbReference>
<dbReference type="PANTHER" id="PTHR11409:SF39">
    <property type="entry name" value="ADENOSINE DEAMINASE 2"/>
    <property type="match status" value="1"/>
</dbReference>
<reference evidence="5 6" key="1">
    <citation type="journal article" date="2016" name="Mol. Biol. Evol.">
        <title>Comparative Genomics of Early-Diverging Mushroom-Forming Fungi Provides Insights into the Origins of Lignocellulose Decay Capabilities.</title>
        <authorList>
            <person name="Nagy L.G."/>
            <person name="Riley R."/>
            <person name="Tritt A."/>
            <person name="Adam C."/>
            <person name="Daum C."/>
            <person name="Floudas D."/>
            <person name="Sun H."/>
            <person name="Yadav J.S."/>
            <person name="Pangilinan J."/>
            <person name="Larsson K.H."/>
            <person name="Matsuura K."/>
            <person name="Barry K."/>
            <person name="Labutti K."/>
            <person name="Kuo R."/>
            <person name="Ohm R.A."/>
            <person name="Bhattacharya S.S."/>
            <person name="Shirouzu T."/>
            <person name="Yoshinaga Y."/>
            <person name="Martin F.M."/>
            <person name="Grigoriev I.V."/>
            <person name="Hibbett D.S."/>
        </authorList>
    </citation>
    <scope>NUCLEOTIDE SEQUENCE [LARGE SCALE GENOMIC DNA]</scope>
    <source>
        <strain evidence="5 6">HHB12029</strain>
    </source>
</reference>
<evidence type="ECO:0000259" key="4">
    <source>
        <dbReference type="Pfam" id="PF00962"/>
    </source>
</evidence>
<dbReference type="PANTHER" id="PTHR11409">
    <property type="entry name" value="ADENOSINE DEAMINASE"/>
    <property type="match status" value="1"/>
</dbReference>
<protein>
    <submittedName>
        <fullName evidence="5">Metallo-dependent hydrolase</fullName>
    </submittedName>
</protein>
<name>A0A166AAV5_EXIGL</name>
<evidence type="ECO:0000256" key="1">
    <source>
        <dbReference type="ARBA" id="ARBA00001947"/>
    </source>
</evidence>
<sequence length="564" mass="63518">MDAYLKQRAELIASERALRPGHARIQQASEAELKAEQIVRKIRADEAHSIWHSENPDFRALFREASKEQMAEPNDDSARTTADEWGVEHPEVVNLFPGMAFLTARKIIENTKLYKIVQKMPKGGILHSHLDSTVDVDFALSLAVKQPGMHISVPEPVTANNVESILPQFRQMASSFKADATDVSHAAYAAETWVPYAAARQSFSSSLGGPAGFDAWVRSTMKIDPNEAYTKYNSHRKMWDKLRNTFYVSNGLLRSIPIFTQYIKEYFWASIADGISYVEPRVNFLFKAMWSAEGEQNVTHREFVALFGRIIDEVKAELKEQGREGEFVGAKIIYTTIKIITPEEMEWYFDECIALKQEFPQLIAGFDLVGPEDFVKPLKYYAEGLLRFRKRIDDLGLDLPFILHAGETLGDGDEVDDNLYDAILLDTKRIGHGFSLVKHPLLMDTCKKRGIPLEICPISNELLRLTSSMPAHPMPMLIAHGIEVVVSNDDPGAFGNLGLSYDFFQVLVASEVTGLLGVGVIARRSLEASMLEADRKAKALASWDARWAEFVDWINKEYGHLLDK</sequence>
<gene>
    <name evidence="5" type="ORF">EXIGLDRAFT_720620</name>
</gene>
<dbReference type="AlphaFoldDB" id="A0A166AAV5"/>
<dbReference type="Proteomes" id="UP000077266">
    <property type="component" value="Unassembled WGS sequence"/>
</dbReference>
<dbReference type="STRING" id="1314781.A0A166AAV5"/>
<dbReference type="SUPFAM" id="SSF51556">
    <property type="entry name" value="Metallo-dependent hydrolases"/>
    <property type="match status" value="1"/>
</dbReference>
<dbReference type="InterPro" id="IPR001365">
    <property type="entry name" value="A_deaminase_dom"/>
</dbReference>
<dbReference type="GO" id="GO:0004000">
    <property type="term" value="F:adenosine deaminase activity"/>
    <property type="evidence" value="ECO:0007669"/>
    <property type="project" value="TreeGrafter"/>
</dbReference>
<evidence type="ECO:0000313" key="5">
    <source>
        <dbReference type="EMBL" id="KZV90219.1"/>
    </source>
</evidence>
<keyword evidence="6" id="KW-1185">Reference proteome</keyword>